<dbReference type="GO" id="GO:0015689">
    <property type="term" value="P:molybdate ion transport"/>
    <property type="evidence" value="ECO:0007669"/>
    <property type="project" value="InterPro"/>
</dbReference>
<dbReference type="PANTHER" id="PTHR30632">
    <property type="entry name" value="MOLYBDATE-BINDING PERIPLASMIC PROTEIN"/>
    <property type="match status" value="1"/>
</dbReference>
<reference evidence="3" key="1">
    <citation type="submission" date="2020-05" db="EMBL/GenBank/DDBJ databases">
        <authorList>
            <person name="Chiriac C."/>
            <person name="Salcher M."/>
            <person name="Ghai R."/>
            <person name="Kavagutti S V."/>
        </authorList>
    </citation>
    <scope>NUCLEOTIDE SEQUENCE</scope>
</reference>
<dbReference type="SUPFAM" id="SSF53850">
    <property type="entry name" value="Periplasmic binding protein-like II"/>
    <property type="match status" value="1"/>
</dbReference>
<dbReference type="PANTHER" id="PTHR30632:SF0">
    <property type="entry name" value="SULFATE-BINDING PROTEIN"/>
    <property type="match status" value="1"/>
</dbReference>
<keyword evidence="2" id="KW-0732">Signal</keyword>
<dbReference type="GO" id="GO:0030973">
    <property type="term" value="F:molybdate ion binding"/>
    <property type="evidence" value="ECO:0007669"/>
    <property type="project" value="TreeGrafter"/>
</dbReference>
<dbReference type="InterPro" id="IPR005950">
    <property type="entry name" value="ModA"/>
</dbReference>
<dbReference type="AlphaFoldDB" id="A0A6J6YZS4"/>
<evidence type="ECO:0000313" key="3">
    <source>
        <dbReference type="EMBL" id="CAB4813975.1"/>
    </source>
</evidence>
<protein>
    <submittedName>
        <fullName evidence="3">Unannotated protein</fullName>
    </submittedName>
</protein>
<accession>A0A6J6YZS4</accession>
<keyword evidence="1" id="KW-0479">Metal-binding</keyword>
<dbReference type="InterPro" id="IPR050682">
    <property type="entry name" value="ModA/WtpA"/>
</dbReference>
<evidence type="ECO:0000256" key="2">
    <source>
        <dbReference type="ARBA" id="ARBA00022729"/>
    </source>
</evidence>
<dbReference type="Pfam" id="PF13531">
    <property type="entry name" value="SBP_bac_11"/>
    <property type="match status" value="1"/>
</dbReference>
<sequence length="220" mass="22408">MVFAASSLTEAFTEVATAFNGVNPNAKVMFNFAGSGELVTQISQGAPADAFVSADDSNMKKLAAVGEVAGDPVVIAKNTFQIIVENGNPQGITGLLDLANPELVVVLCAETVPCGTGAATILKNSNVTVTPKSLEDKVKGVVAKVTTGEADAGIVFVTDVKAAGDKASGVEIPTDVNVVTNYPMAVTKEAANAALARVFIDFVSASQGQAILAKYGFLAP</sequence>
<name>A0A6J6YZS4_9ZZZZ</name>
<dbReference type="GO" id="GO:0046872">
    <property type="term" value="F:metal ion binding"/>
    <property type="evidence" value="ECO:0007669"/>
    <property type="project" value="UniProtKB-KW"/>
</dbReference>
<proteinExistence type="predicted"/>
<dbReference type="EMBL" id="CAFAAI010000360">
    <property type="protein sequence ID" value="CAB4813975.1"/>
    <property type="molecule type" value="Genomic_DNA"/>
</dbReference>
<dbReference type="PIRSF" id="PIRSF004846">
    <property type="entry name" value="ModA"/>
    <property type="match status" value="1"/>
</dbReference>
<dbReference type="NCBIfam" id="TIGR01256">
    <property type="entry name" value="modA"/>
    <property type="match status" value="1"/>
</dbReference>
<organism evidence="3">
    <name type="scientific">freshwater metagenome</name>
    <dbReference type="NCBI Taxonomy" id="449393"/>
    <lineage>
        <taxon>unclassified sequences</taxon>
        <taxon>metagenomes</taxon>
        <taxon>ecological metagenomes</taxon>
    </lineage>
</organism>
<evidence type="ECO:0000256" key="1">
    <source>
        <dbReference type="ARBA" id="ARBA00022723"/>
    </source>
</evidence>
<dbReference type="Gene3D" id="3.40.190.10">
    <property type="entry name" value="Periplasmic binding protein-like II"/>
    <property type="match status" value="2"/>
</dbReference>
<gene>
    <name evidence="3" type="ORF">UFOPK2992_01762</name>
</gene>